<protein>
    <recommendedName>
        <fullName evidence="2">Replication initiator A N-terminal domain-containing protein</fullName>
    </recommendedName>
</protein>
<dbReference type="Proteomes" id="UP001419084">
    <property type="component" value="Unassembled WGS sequence"/>
</dbReference>
<reference evidence="3 4" key="1">
    <citation type="journal article" date="2024" name="Int. J. Syst. Evol. Microbiol.">
        <title>Lacrimispora brassicae sp. nov. isolated from fermented cabbage, and proposal of Clostridium indicum Gundawar et al. 2019 and Clostridium methoxybenzovorans Mechichi et al. 1999 as heterotypic synonyms of Lacrimispora amygdalina (Parshina et al. 2003) Haas and Blanchard 2020 and Lacrimispora indolis (McClung and McCoy 1957) Haas and Blanchard 2020, respectively.</title>
        <authorList>
            <person name="Kobayashi H."/>
            <person name="Tanizawa Y."/>
            <person name="Sakamoto M."/>
            <person name="Ohkuma M."/>
            <person name="Tohno M."/>
        </authorList>
    </citation>
    <scope>NUCLEOTIDE SEQUENCE [LARGE SCALE GENOMIC DNA]</scope>
    <source>
        <strain evidence="3 4">DSM 12857</strain>
    </source>
</reference>
<feature type="region of interest" description="Disordered" evidence="1">
    <location>
        <begin position="131"/>
        <end position="171"/>
    </location>
</feature>
<accession>A0ABQ5M805</accession>
<name>A0ABQ5M805_9FIRM</name>
<evidence type="ECO:0000313" key="3">
    <source>
        <dbReference type="EMBL" id="GLB30937.1"/>
    </source>
</evidence>
<dbReference type="InterPro" id="IPR010724">
    <property type="entry name" value="RepA_N"/>
</dbReference>
<feature type="domain" description="Replication initiator A N-terminal" evidence="2">
    <location>
        <begin position="18"/>
        <end position="92"/>
    </location>
</feature>
<gene>
    <name evidence="3" type="ORF">LAD12857_28600</name>
</gene>
<organism evidence="3 4">
    <name type="scientific">Lacrimispora amygdalina</name>
    <dbReference type="NCBI Taxonomy" id="253257"/>
    <lineage>
        <taxon>Bacteria</taxon>
        <taxon>Bacillati</taxon>
        <taxon>Bacillota</taxon>
        <taxon>Clostridia</taxon>
        <taxon>Lachnospirales</taxon>
        <taxon>Lachnospiraceae</taxon>
        <taxon>Lacrimispora</taxon>
    </lineage>
</organism>
<dbReference type="RefSeq" id="WP_346065502.1">
    <property type="nucleotide sequence ID" value="NZ_BRPJ01000051.1"/>
</dbReference>
<keyword evidence="4" id="KW-1185">Reference proteome</keyword>
<comment type="caution">
    <text evidence="3">The sequence shown here is derived from an EMBL/GenBank/DDBJ whole genome shotgun (WGS) entry which is preliminary data.</text>
</comment>
<evidence type="ECO:0000313" key="4">
    <source>
        <dbReference type="Proteomes" id="UP001419084"/>
    </source>
</evidence>
<proteinExistence type="predicted"/>
<dbReference type="EMBL" id="BRPJ01000051">
    <property type="protein sequence ID" value="GLB30937.1"/>
    <property type="molecule type" value="Genomic_DNA"/>
</dbReference>
<evidence type="ECO:0000259" key="2">
    <source>
        <dbReference type="Pfam" id="PF06970"/>
    </source>
</evidence>
<feature type="compositionally biased region" description="Polar residues" evidence="1">
    <location>
        <begin position="159"/>
        <end position="168"/>
    </location>
</feature>
<evidence type="ECO:0000256" key="1">
    <source>
        <dbReference type="SAM" id="MobiDB-lite"/>
    </source>
</evidence>
<dbReference type="Pfam" id="PF06970">
    <property type="entry name" value="RepA_N"/>
    <property type="match status" value="1"/>
</dbReference>
<sequence>MTDLKLSYHYGNEGEQYSFYRIPKILFTDDRYKGLSFEAKMLYGFMLDRMALSVKNGWFDDNNRVYIYYTLENACADMGQGHSKMVRVMAELDDKKGYGLIERKKQGQGKPTIIYVKNCCSLPLQAETKTKTEPKKYPKPTFGNSKTSKNEKSEDDSNENYTNTQQFPADNLDCSVDKPALNLEYKDVFPSFLIDEEVQTSEMDNSRLPQKRSQDFTKRTTNNTKLNNTDFNDTQSIYPSISPFEKQELKTDGLMDRISKAELEEIVLDELYEQKTLPYEYVADERKMEIAIHTFTEYETMEQSVREYGGTDFNFAAFKLFNEALIEMLTTKQPMTLKGAYVTYAKVYDKLIPYISFDTIYGNIYSLQETAISDFTTACKEQTIKNHLAYMKSCIWNAMQVGDIGIQALIKKDFG</sequence>